<dbReference type="PROSITE" id="PS51419">
    <property type="entry name" value="RAB"/>
    <property type="match status" value="1"/>
</dbReference>
<dbReference type="AlphaFoldDB" id="A0AA86PF82"/>
<dbReference type="PRINTS" id="PR00449">
    <property type="entry name" value="RASTRNSFRMNG"/>
</dbReference>
<dbReference type="PROSITE" id="PS51420">
    <property type="entry name" value="RHO"/>
    <property type="match status" value="1"/>
</dbReference>
<evidence type="ECO:0000313" key="5">
    <source>
        <dbReference type="EMBL" id="CAL6089728.1"/>
    </source>
</evidence>
<dbReference type="SUPFAM" id="SSF52540">
    <property type="entry name" value="P-loop containing nucleoside triphosphate hydrolases"/>
    <property type="match status" value="1"/>
</dbReference>
<gene>
    <name evidence="2" type="ORF">HINF_LOCUS1963</name>
    <name evidence="3" type="ORF">HINF_LOCUS22299</name>
    <name evidence="4" type="ORF">HINF_LOCUS64423</name>
    <name evidence="5" type="ORF">HINF_LOCUS64971</name>
</gene>
<organism evidence="3">
    <name type="scientific">Hexamita inflata</name>
    <dbReference type="NCBI Taxonomy" id="28002"/>
    <lineage>
        <taxon>Eukaryota</taxon>
        <taxon>Metamonada</taxon>
        <taxon>Diplomonadida</taxon>
        <taxon>Hexamitidae</taxon>
        <taxon>Hexamitinae</taxon>
        <taxon>Hexamita</taxon>
    </lineage>
</organism>
<dbReference type="InterPro" id="IPR001806">
    <property type="entry name" value="Small_GTPase"/>
</dbReference>
<evidence type="ECO:0000256" key="1">
    <source>
        <dbReference type="ARBA" id="ARBA00022741"/>
    </source>
</evidence>
<reference evidence="3" key="1">
    <citation type="submission" date="2023-06" db="EMBL/GenBank/DDBJ databases">
        <authorList>
            <person name="Kurt Z."/>
        </authorList>
    </citation>
    <scope>NUCLEOTIDE SEQUENCE</scope>
</reference>
<dbReference type="NCBIfam" id="TIGR00231">
    <property type="entry name" value="small_GTP"/>
    <property type="match status" value="1"/>
</dbReference>
<dbReference type="GO" id="GO:0003924">
    <property type="term" value="F:GTPase activity"/>
    <property type="evidence" value="ECO:0007669"/>
    <property type="project" value="InterPro"/>
</dbReference>
<dbReference type="SMART" id="SM00174">
    <property type="entry name" value="RHO"/>
    <property type="match status" value="1"/>
</dbReference>
<dbReference type="CDD" id="cd00154">
    <property type="entry name" value="Rab"/>
    <property type="match status" value="1"/>
</dbReference>
<dbReference type="PROSITE" id="PS51421">
    <property type="entry name" value="RAS"/>
    <property type="match status" value="1"/>
</dbReference>
<dbReference type="InterPro" id="IPR005225">
    <property type="entry name" value="Small_GTP-bd"/>
</dbReference>
<dbReference type="EMBL" id="CATOUU010000582">
    <property type="protein sequence ID" value="CAI9934654.1"/>
    <property type="molecule type" value="Genomic_DNA"/>
</dbReference>
<proteinExistence type="predicted"/>
<accession>A0AA86PF82</accession>
<dbReference type="Proteomes" id="UP001642409">
    <property type="component" value="Unassembled WGS sequence"/>
</dbReference>
<dbReference type="SMART" id="SM00175">
    <property type="entry name" value="RAB"/>
    <property type="match status" value="1"/>
</dbReference>
<dbReference type="GO" id="GO:0005525">
    <property type="term" value="F:GTP binding"/>
    <property type="evidence" value="ECO:0007669"/>
    <property type="project" value="InterPro"/>
</dbReference>
<dbReference type="EMBL" id="CAXDID020000421">
    <property type="protein sequence ID" value="CAL6089728.1"/>
    <property type="molecule type" value="Genomic_DNA"/>
</dbReference>
<evidence type="ECO:0000313" key="4">
    <source>
        <dbReference type="EMBL" id="CAL6088938.1"/>
    </source>
</evidence>
<protein>
    <submittedName>
        <fullName evidence="3">Rab1a</fullName>
    </submittedName>
</protein>
<reference evidence="4 6" key="2">
    <citation type="submission" date="2024-07" db="EMBL/GenBank/DDBJ databases">
        <authorList>
            <person name="Akdeniz Z."/>
        </authorList>
    </citation>
    <scope>NUCLEOTIDE SEQUENCE [LARGE SCALE GENOMIC DNA]</scope>
</reference>
<keyword evidence="1" id="KW-0547">Nucleotide-binding</keyword>
<comment type="caution">
    <text evidence="3">The sequence shown here is derived from an EMBL/GenBank/DDBJ whole genome shotgun (WGS) entry which is preliminary data.</text>
</comment>
<evidence type="ECO:0000313" key="2">
    <source>
        <dbReference type="EMBL" id="CAI9914318.1"/>
    </source>
</evidence>
<dbReference type="FunFam" id="3.40.50.300:FF:000808">
    <property type="entry name" value="Small GTP-binding protein, putative"/>
    <property type="match status" value="1"/>
</dbReference>
<sequence>MNSQLQSVESEVKIVVLGDISVGKTSILYRYISNSYYEQPSTITASFFKKKLNIPDFPTNLQLWDTAGQEKFQSITPMYYRNADIILIVFAVDSVHSFERATVLVEEVRTKRDKCNIVLIGNKSDLENVIKERAEEYSNNNGIKIHFVSALTGSGVKEAFQSTVEEVVRDKRSGGVNKLVKEEEEEVQKGCC</sequence>
<dbReference type="SMART" id="SM00173">
    <property type="entry name" value="RAS"/>
    <property type="match status" value="1"/>
</dbReference>
<dbReference type="Gene3D" id="3.40.50.300">
    <property type="entry name" value="P-loop containing nucleotide triphosphate hydrolases"/>
    <property type="match status" value="1"/>
</dbReference>
<evidence type="ECO:0000313" key="3">
    <source>
        <dbReference type="EMBL" id="CAI9934654.1"/>
    </source>
</evidence>
<name>A0AA86PF82_9EUKA</name>
<dbReference type="InterPro" id="IPR027417">
    <property type="entry name" value="P-loop_NTPase"/>
</dbReference>
<keyword evidence="6" id="KW-1185">Reference proteome</keyword>
<dbReference type="EMBL" id="CATOUU010000047">
    <property type="protein sequence ID" value="CAI9914318.1"/>
    <property type="molecule type" value="Genomic_DNA"/>
</dbReference>
<dbReference type="PANTHER" id="PTHR47978">
    <property type="match status" value="1"/>
</dbReference>
<evidence type="ECO:0000313" key="6">
    <source>
        <dbReference type="Proteomes" id="UP001642409"/>
    </source>
</evidence>
<dbReference type="EMBL" id="CAXDID020000413">
    <property type="protein sequence ID" value="CAL6088938.1"/>
    <property type="molecule type" value="Genomic_DNA"/>
</dbReference>
<dbReference type="Pfam" id="PF00071">
    <property type="entry name" value="Ras"/>
    <property type="match status" value="1"/>
</dbReference>